<evidence type="ECO:0000313" key="2">
    <source>
        <dbReference type="Proteomes" id="UP001283361"/>
    </source>
</evidence>
<dbReference type="AlphaFoldDB" id="A0AAE0YWU5"/>
<dbReference type="Proteomes" id="UP001283361">
    <property type="component" value="Unassembled WGS sequence"/>
</dbReference>
<proteinExistence type="predicted"/>
<organism evidence="1 2">
    <name type="scientific">Elysia crispata</name>
    <name type="common">lettuce slug</name>
    <dbReference type="NCBI Taxonomy" id="231223"/>
    <lineage>
        <taxon>Eukaryota</taxon>
        <taxon>Metazoa</taxon>
        <taxon>Spiralia</taxon>
        <taxon>Lophotrochozoa</taxon>
        <taxon>Mollusca</taxon>
        <taxon>Gastropoda</taxon>
        <taxon>Heterobranchia</taxon>
        <taxon>Euthyneura</taxon>
        <taxon>Panpulmonata</taxon>
        <taxon>Sacoglossa</taxon>
        <taxon>Placobranchoidea</taxon>
        <taxon>Plakobranchidae</taxon>
        <taxon>Elysia</taxon>
    </lineage>
</organism>
<keyword evidence="2" id="KW-1185">Reference proteome</keyword>
<sequence>MLRISSLTFSTLKLAVHGPLHQCAQYFDSFITSHVLLVPCRVSNGQLAERSNGLHPLNECAAPRPPSSVYGSIGFKRRWRPLADANEAGRMRANWRQMLTVPEESVNEPANLPSKPMTMINLCLNVSTCHPSNKSISQNVRVIVSRSVSVHVSPSLAESPTLRARRSTSHGVTAQSLTEQAVSCRLQQGLKQHYSSWIVLPSGLH</sequence>
<evidence type="ECO:0000313" key="1">
    <source>
        <dbReference type="EMBL" id="KAK3758555.1"/>
    </source>
</evidence>
<dbReference type="EMBL" id="JAWDGP010005267">
    <property type="protein sequence ID" value="KAK3758555.1"/>
    <property type="molecule type" value="Genomic_DNA"/>
</dbReference>
<name>A0AAE0YWU5_9GAST</name>
<comment type="caution">
    <text evidence="1">The sequence shown here is derived from an EMBL/GenBank/DDBJ whole genome shotgun (WGS) entry which is preliminary data.</text>
</comment>
<gene>
    <name evidence="1" type="ORF">RRG08_050995</name>
</gene>
<accession>A0AAE0YWU5</accession>
<reference evidence="1" key="1">
    <citation type="journal article" date="2023" name="G3 (Bethesda)">
        <title>A reference genome for the long-term kleptoplast-retaining sea slug Elysia crispata morphotype clarki.</title>
        <authorList>
            <person name="Eastman K.E."/>
            <person name="Pendleton A.L."/>
            <person name="Shaikh M.A."/>
            <person name="Suttiyut T."/>
            <person name="Ogas R."/>
            <person name="Tomko P."/>
            <person name="Gavelis G."/>
            <person name="Widhalm J.R."/>
            <person name="Wisecaver J.H."/>
        </authorList>
    </citation>
    <scope>NUCLEOTIDE SEQUENCE</scope>
    <source>
        <strain evidence="1">ECLA1</strain>
    </source>
</reference>
<protein>
    <submittedName>
        <fullName evidence="1">Uncharacterized protein</fullName>
    </submittedName>
</protein>